<evidence type="ECO:0000313" key="9">
    <source>
        <dbReference type="EMBL" id="KAH3862911.1"/>
    </source>
</evidence>
<keyword evidence="2" id="KW-0479">Metal-binding</keyword>
<dbReference type="SMART" id="SM00355">
    <property type="entry name" value="ZnF_C2H2"/>
    <property type="match status" value="10"/>
</dbReference>
<dbReference type="EMBL" id="JAIWYP010000002">
    <property type="protein sequence ID" value="KAH3862911.1"/>
    <property type="molecule type" value="Genomic_DNA"/>
</dbReference>
<dbReference type="AlphaFoldDB" id="A0A9D4LRV4"/>
<feature type="domain" description="C2H2-type" evidence="8">
    <location>
        <begin position="492"/>
        <end position="515"/>
    </location>
</feature>
<evidence type="ECO:0000256" key="6">
    <source>
        <dbReference type="ARBA" id="ARBA00023242"/>
    </source>
</evidence>
<evidence type="ECO:0000259" key="8">
    <source>
        <dbReference type="PROSITE" id="PS50157"/>
    </source>
</evidence>
<feature type="domain" description="C2H2-type" evidence="8">
    <location>
        <begin position="463"/>
        <end position="491"/>
    </location>
</feature>
<evidence type="ECO:0000256" key="7">
    <source>
        <dbReference type="PROSITE-ProRule" id="PRU00042"/>
    </source>
</evidence>
<evidence type="ECO:0000256" key="4">
    <source>
        <dbReference type="ARBA" id="ARBA00022771"/>
    </source>
</evidence>
<comment type="subcellular location">
    <subcellularLocation>
        <location evidence="1">Nucleus</location>
    </subcellularLocation>
</comment>
<dbReference type="GO" id="GO:0000981">
    <property type="term" value="F:DNA-binding transcription factor activity, RNA polymerase II-specific"/>
    <property type="evidence" value="ECO:0007669"/>
    <property type="project" value="TreeGrafter"/>
</dbReference>
<dbReference type="PANTHER" id="PTHR24394">
    <property type="entry name" value="ZINC FINGER PROTEIN"/>
    <property type="match status" value="1"/>
</dbReference>
<dbReference type="PANTHER" id="PTHR24394:SF29">
    <property type="entry name" value="MYONEURIN"/>
    <property type="match status" value="1"/>
</dbReference>
<evidence type="ECO:0000256" key="1">
    <source>
        <dbReference type="ARBA" id="ARBA00004123"/>
    </source>
</evidence>
<dbReference type="InterPro" id="IPR013087">
    <property type="entry name" value="Znf_C2H2_type"/>
</dbReference>
<name>A0A9D4LRV4_DREPO</name>
<dbReference type="Pfam" id="PF00096">
    <property type="entry name" value="zf-C2H2"/>
    <property type="match status" value="2"/>
</dbReference>
<dbReference type="GO" id="GO:0005634">
    <property type="term" value="C:nucleus"/>
    <property type="evidence" value="ECO:0007669"/>
    <property type="project" value="UniProtKB-SubCell"/>
</dbReference>
<dbReference type="SUPFAM" id="SSF57667">
    <property type="entry name" value="beta-beta-alpha zinc fingers"/>
    <property type="match status" value="4"/>
</dbReference>
<feature type="domain" description="C2H2-type" evidence="8">
    <location>
        <begin position="539"/>
        <end position="567"/>
    </location>
</feature>
<feature type="domain" description="C2H2-type" evidence="8">
    <location>
        <begin position="374"/>
        <end position="402"/>
    </location>
</feature>
<feature type="domain" description="C2H2-type" evidence="8">
    <location>
        <begin position="344"/>
        <end position="367"/>
    </location>
</feature>
<reference evidence="9" key="1">
    <citation type="journal article" date="2019" name="bioRxiv">
        <title>The Genome of the Zebra Mussel, Dreissena polymorpha: A Resource for Invasive Species Research.</title>
        <authorList>
            <person name="McCartney M.A."/>
            <person name="Auch B."/>
            <person name="Kono T."/>
            <person name="Mallez S."/>
            <person name="Zhang Y."/>
            <person name="Obille A."/>
            <person name="Becker A."/>
            <person name="Abrahante J.E."/>
            <person name="Garbe J."/>
            <person name="Badalamenti J.P."/>
            <person name="Herman A."/>
            <person name="Mangelson H."/>
            <person name="Liachko I."/>
            <person name="Sullivan S."/>
            <person name="Sone E.D."/>
            <person name="Koren S."/>
            <person name="Silverstein K.A.T."/>
            <person name="Beckman K.B."/>
            <person name="Gohl D.M."/>
        </authorList>
    </citation>
    <scope>NUCLEOTIDE SEQUENCE</scope>
    <source>
        <strain evidence="9">Duluth1</strain>
        <tissue evidence="9">Whole animal</tissue>
    </source>
</reference>
<feature type="domain" description="C2H2-type" evidence="8">
    <location>
        <begin position="403"/>
        <end position="425"/>
    </location>
</feature>
<evidence type="ECO:0000313" key="10">
    <source>
        <dbReference type="Proteomes" id="UP000828390"/>
    </source>
</evidence>
<dbReference type="InterPro" id="IPR036236">
    <property type="entry name" value="Znf_C2H2_sf"/>
</dbReference>
<dbReference type="Gene3D" id="3.30.160.60">
    <property type="entry name" value="Classic Zinc Finger"/>
    <property type="match status" value="5"/>
</dbReference>
<comment type="caution">
    <text evidence="9">The sequence shown here is derived from an EMBL/GenBank/DDBJ whole genome shotgun (WGS) entry which is preliminary data.</text>
</comment>
<protein>
    <recommendedName>
        <fullName evidence="8">C2H2-type domain-containing protein</fullName>
    </recommendedName>
</protein>
<gene>
    <name evidence="9" type="ORF">DPMN_025886</name>
</gene>
<feature type="domain" description="C2H2-type" evidence="8">
    <location>
        <begin position="433"/>
        <end position="461"/>
    </location>
</feature>
<keyword evidence="4 7" id="KW-0863">Zinc-finger</keyword>
<evidence type="ECO:0000256" key="3">
    <source>
        <dbReference type="ARBA" id="ARBA00022737"/>
    </source>
</evidence>
<dbReference type="OrthoDB" id="6066510at2759"/>
<evidence type="ECO:0000256" key="2">
    <source>
        <dbReference type="ARBA" id="ARBA00022723"/>
    </source>
</evidence>
<reference evidence="9" key="2">
    <citation type="submission" date="2020-11" db="EMBL/GenBank/DDBJ databases">
        <authorList>
            <person name="McCartney M.A."/>
            <person name="Auch B."/>
            <person name="Kono T."/>
            <person name="Mallez S."/>
            <person name="Becker A."/>
            <person name="Gohl D.M."/>
            <person name="Silverstein K.A.T."/>
            <person name="Koren S."/>
            <person name="Bechman K.B."/>
            <person name="Herman A."/>
            <person name="Abrahante J.E."/>
            <person name="Garbe J."/>
        </authorList>
    </citation>
    <scope>NUCLEOTIDE SEQUENCE</scope>
    <source>
        <strain evidence="9">Duluth1</strain>
        <tissue evidence="9">Whole animal</tissue>
    </source>
</reference>
<dbReference type="PROSITE" id="PS00028">
    <property type="entry name" value="ZINC_FINGER_C2H2_1"/>
    <property type="match status" value="10"/>
</dbReference>
<dbReference type="GO" id="GO:0008270">
    <property type="term" value="F:zinc ion binding"/>
    <property type="evidence" value="ECO:0007669"/>
    <property type="project" value="UniProtKB-KW"/>
</dbReference>
<dbReference type="PROSITE" id="PS50157">
    <property type="entry name" value="ZINC_FINGER_C2H2_2"/>
    <property type="match status" value="7"/>
</dbReference>
<accession>A0A9D4LRV4</accession>
<keyword evidence="10" id="KW-1185">Reference proteome</keyword>
<organism evidence="9 10">
    <name type="scientific">Dreissena polymorpha</name>
    <name type="common">Zebra mussel</name>
    <name type="synonym">Mytilus polymorpha</name>
    <dbReference type="NCBI Taxonomy" id="45954"/>
    <lineage>
        <taxon>Eukaryota</taxon>
        <taxon>Metazoa</taxon>
        <taxon>Spiralia</taxon>
        <taxon>Lophotrochozoa</taxon>
        <taxon>Mollusca</taxon>
        <taxon>Bivalvia</taxon>
        <taxon>Autobranchia</taxon>
        <taxon>Heteroconchia</taxon>
        <taxon>Euheterodonta</taxon>
        <taxon>Imparidentia</taxon>
        <taxon>Neoheterodontei</taxon>
        <taxon>Myida</taxon>
        <taxon>Dreissenoidea</taxon>
        <taxon>Dreissenidae</taxon>
        <taxon>Dreissena</taxon>
    </lineage>
</organism>
<sequence>MYETELDLYLPLAVIKTALQNCHLAESEIIVNKTTCNWEVYYPNPLEVFNNTNTNRASLADDRRDGPFKLSTVRFKDFIKITFQSMHYCVVDGRKTCVVETNSMPLGLDHEINKAGPRCDIDDNCIKNHSIPKENNEKRICFSDSSCEMTTRKRRGRPKKSIVCDESSSENGINIMQNEKSRNSKHIYHNHEDNFKENDLYRKSSYSLRGKKVNAKIIQAEMGHYSSDDSDHECNPMEGDLDSTENNSFKDPCYVEYHENKEARQTTRAKQVNCELCDKKFCDYTGVHTHVLRKHKHHHELTKYLEKLNDLKKVVCDLCLKEFPDSFKYLYHVSSEHSSESTDHSCKTCLLSFKTNSLLKQHVKHAHLITSKQFTCNICQTKFKAFGSLKQHVEAVHKKSRVFTCQHCNKHFFFNSQLNRHLKIHGQNDVQKFSCNICNKEFRFKHNLKRHNETLHSVQLEKWHCSYCGKGFHTKYGMISHVKLQHFSLLPYVCQVCNAGFMKFNLLFEHLSTVHGQNIVKVNNPPRHTIYNKQDNEKLYCSYCSKEFLHKVRLIEHMHSDHANDFPCKCETCNQGFLKKSFLVIHALKAHAMLLDLNDADDENMGTGNIMQVISTGSVMPSKAGEQEKSTDSLVPDQHFFCDTSAQVTEDANPLVSGATNTQELETETCQSTLMVEVASGDKTYTYIIEAPSTLGDGQTLTVTEDLANILVAAEQSLQQEESTVGYQEQVCNLVHQEPMQTGLAETVYYELDGSLGIHNNFSVEVQSTCESTQQ</sequence>
<keyword evidence="3" id="KW-0677">Repeat</keyword>
<keyword evidence="6" id="KW-0539">Nucleus</keyword>
<dbReference type="Proteomes" id="UP000828390">
    <property type="component" value="Unassembled WGS sequence"/>
</dbReference>
<evidence type="ECO:0000256" key="5">
    <source>
        <dbReference type="ARBA" id="ARBA00022833"/>
    </source>
</evidence>
<keyword evidence="5" id="KW-0862">Zinc</keyword>
<proteinExistence type="predicted"/>